<feature type="region of interest" description="Disordered" evidence="7">
    <location>
        <begin position="303"/>
        <end position="415"/>
    </location>
</feature>
<dbReference type="GO" id="GO:0006515">
    <property type="term" value="P:protein quality control for misfolded or incompletely synthesized proteins"/>
    <property type="evidence" value="ECO:0007669"/>
    <property type="project" value="TreeGrafter"/>
</dbReference>
<sequence>MTDKASTAASSAPGKHVGQPKQQNTKLLQVIQNFFTKTSQIILQTRSVADPTVFDYGVSGGETDGDSRSSKTNKWFNLNIASPGDDWIKDEMKLWKSFSDISQLHPMIIETYLDLRQLDPRETVALEDDTGNSWTVAKGGLKKQEVVVERWLIEFDRSVCSAAGSDELPLIYKQAIVLLRVIYGYARLLPAYKLRKILCSQSGKGLTLMNKIIDGKQPISSKGRIGLSKSIIPHQMLLTESHMTQKSFEPVKTTTGSLRVSVAYRNHYRFTVQDNEEMLSNHFWNTDQEKLAASLDRSHISEATSNSALDSHSASVSQEETKSSKEPTNFALNTAKQSISPCTSEHQPDHQDDHHDETSPTSKSSGSRLKQVSYAQPANVQRPSIQPFKVGSISNSPPTGNISFASGAPGAGSSMERRISITSNKSGSNASLAALLRNPRGSTSSSNTPTVAISGSHGTNPGVFPRSISSSHGSHLHDDLNELSSTPRFSSSFGSRQSRRFSNTSARSSLANEAGASLYGASVESTTSSGAPLSGLYLDDDISTFVRMIDCKSDLRLSSTQGSKTNSGNADSNSSIDALSKFQSLKGQHQQLSDSVNASVIFQHNQGGSYHSGNSRGTSRPSSRKSSQSRPSPSPSVSPSSYDNHLPSITSKLESNTSEHSLSSSRPRTSRQTSQMNPQLSAAYGRSSRLATSPTATSQLAHVVHGPSNEEVIGLSTTPSTYDRAKRPIKYEDVFDDEDEDASDYFMRRVESDPTGSRTHDEIGFDNDDLLFEMTDTKVLRNSRFLAYSRNETSSSESALSPIELYDLRVKENRLKDDPYQRKIISSLSVLHQKLETYEPPQVENPDVESLKPKIGIAKFFDSFLGSKKAEVNTIDIPENEIKGIYLWGDVGCGKTMLMDLFYMSVPSHLAKKRFHFHQFMQNLHRRSHQLKIEHKHMDLDVIPLLASEISQTATVLCFDEFQVTDVADAMLLRRLMTLLMSPEYGVILFATSNRAPDDLYMNGIQRVSFIPCIQLIKKQTRVIYLNSPTDYRKVPRPVSSVYHYPKPGVKYHSKSNQTACRKHIKQWFDYFNRDDQTNEPKINDELTVWGRKLIVPVSSHPYVAQFSFEELCGHNLSAGDYLTLANTYKAFIVTDIPYLSIEARDEVRRFITFLDAVYDAHDCLATTGAAPFKDLFVEPEDLQKDNYELYQRQKKKGAEETFEDDELVVRHGFDKSIAKKASMFVNDEEKFAFARALSRLTQMGTTDWVESGADID</sequence>
<dbReference type="NCBIfam" id="NF040713">
    <property type="entry name" value="ZapE"/>
    <property type="match status" value="1"/>
</dbReference>
<evidence type="ECO:0000256" key="1">
    <source>
        <dbReference type="ARBA" id="ARBA00005246"/>
    </source>
</evidence>
<dbReference type="Pfam" id="PF03969">
    <property type="entry name" value="AFG1_ATPase"/>
    <property type="match status" value="1"/>
</dbReference>
<dbReference type="InterPro" id="IPR027417">
    <property type="entry name" value="P-loop_NTPase"/>
</dbReference>
<dbReference type="STRING" id="45357.A0A2V1AMA0"/>
<evidence type="ECO:0000259" key="8">
    <source>
        <dbReference type="Pfam" id="PF10033"/>
    </source>
</evidence>
<feature type="region of interest" description="Disordered" evidence="7">
    <location>
        <begin position="438"/>
        <end position="506"/>
    </location>
</feature>
<dbReference type="Gene3D" id="3.30.900.10">
    <property type="entry name" value="HORMA domain"/>
    <property type="match status" value="1"/>
</dbReference>
<keyword evidence="4" id="KW-0547">Nucleotide-binding</keyword>
<feature type="compositionally biased region" description="Polar residues" evidence="7">
    <location>
        <begin position="303"/>
        <end position="318"/>
    </location>
</feature>
<evidence type="ECO:0000313" key="9">
    <source>
        <dbReference type="EMBL" id="PVH18842.1"/>
    </source>
</evidence>
<feature type="compositionally biased region" description="Polar residues" evidence="7">
    <location>
        <begin position="392"/>
        <end position="404"/>
    </location>
</feature>
<dbReference type="Pfam" id="PF10033">
    <property type="entry name" value="ATG13"/>
    <property type="match status" value="1"/>
</dbReference>
<dbReference type="OrthoDB" id="548867at2759"/>
<feature type="compositionally biased region" description="Low complexity" evidence="7">
    <location>
        <begin position="653"/>
        <end position="674"/>
    </location>
</feature>
<evidence type="ECO:0000313" key="10">
    <source>
        <dbReference type="Proteomes" id="UP000244309"/>
    </source>
</evidence>
<evidence type="ECO:0000256" key="7">
    <source>
        <dbReference type="SAM" id="MobiDB-lite"/>
    </source>
</evidence>
<feature type="compositionally biased region" description="Polar residues" evidence="7">
    <location>
        <begin position="326"/>
        <end position="345"/>
    </location>
</feature>
<feature type="compositionally biased region" description="Polar residues" evidence="7">
    <location>
        <begin position="440"/>
        <end position="459"/>
    </location>
</feature>
<proteinExistence type="inferred from homology"/>
<comment type="similarity">
    <text evidence="2">Belongs to the AFG1 ATPase family.</text>
</comment>
<dbReference type="InterPro" id="IPR036570">
    <property type="entry name" value="HORMA_dom_sf"/>
</dbReference>
<dbReference type="InterPro" id="IPR005654">
    <property type="entry name" value="ATPase_AFG1-like"/>
</dbReference>
<evidence type="ECO:0000256" key="5">
    <source>
        <dbReference type="ARBA" id="ARBA00022840"/>
    </source>
</evidence>
<keyword evidence="10" id="KW-1185">Reference proteome</keyword>
<dbReference type="VEuPathDB" id="FungiDB:CXQ85_001132"/>
<feature type="domain" description="Autophagy-related protein 13 N-terminal" evidence="8">
    <location>
        <begin position="31"/>
        <end position="270"/>
    </location>
</feature>
<feature type="region of interest" description="Disordered" evidence="7">
    <location>
        <begin position="605"/>
        <end position="705"/>
    </location>
</feature>
<evidence type="ECO:0000256" key="2">
    <source>
        <dbReference type="ARBA" id="ARBA00010322"/>
    </source>
</evidence>
<dbReference type="GO" id="GO:0005739">
    <property type="term" value="C:mitochondrion"/>
    <property type="evidence" value="ECO:0007669"/>
    <property type="project" value="TreeGrafter"/>
</dbReference>
<dbReference type="EMBL" id="PKFO01000001">
    <property type="protein sequence ID" value="PVH18842.1"/>
    <property type="molecule type" value="Genomic_DNA"/>
</dbReference>
<dbReference type="PANTHER" id="PTHR12169:SF6">
    <property type="entry name" value="AFG1-LIKE ATPASE"/>
    <property type="match status" value="1"/>
</dbReference>
<dbReference type="InterPro" id="IPR018731">
    <property type="entry name" value="Atg13_N"/>
</dbReference>
<reference evidence="9 10" key="1">
    <citation type="submission" date="2017-12" db="EMBL/GenBank/DDBJ databases">
        <title>Genome Sequence of a Multidrug-Resistant Candida haemulonii Isolate from a Patient with Chronic Leg Ulcers in Israel.</title>
        <authorList>
            <person name="Chow N.A."/>
            <person name="Gade L."/>
            <person name="Batra D."/>
            <person name="Rowe L.A."/>
            <person name="Ben-Ami R."/>
            <person name="Loparev V.N."/>
            <person name="Litvintseva A.P."/>
        </authorList>
    </citation>
    <scope>NUCLEOTIDE SEQUENCE [LARGE SCALE GENOMIC DNA]</scope>
    <source>
        <strain evidence="9 10">B11899</strain>
    </source>
</reference>
<feature type="compositionally biased region" description="Polar residues" evidence="7">
    <location>
        <begin position="689"/>
        <end position="700"/>
    </location>
</feature>
<dbReference type="RefSeq" id="XP_025339782.1">
    <property type="nucleotide sequence ID" value="XM_025484851.1"/>
</dbReference>
<dbReference type="SUPFAM" id="SSF52540">
    <property type="entry name" value="P-loop containing nucleoside triphosphate hydrolases"/>
    <property type="match status" value="1"/>
</dbReference>
<feature type="compositionally biased region" description="Polar residues" evidence="7">
    <location>
        <begin position="605"/>
        <end position="614"/>
    </location>
</feature>
<dbReference type="Proteomes" id="UP000244309">
    <property type="component" value="Unassembled WGS sequence"/>
</dbReference>
<dbReference type="GO" id="GO:0006914">
    <property type="term" value="P:autophagy"/>
    <property type="evidence" value="ECO:0007669"/>
    <property type="project" value="UniProtKB-KW"/>
</dbReference>
<accession>A0A2V1AMA0</accession>
<dbReference type="GO" id="GO:0005524">
    <property type="term" value="F:ATP binding"/>
    <property type="evidence" value="ECO:0007669"/>
    <property type="project" value="UniProtKB-KW"/>
</dbReference>
<feature type="compositionally biased region" description="Polar residues" evidence="7">
    <location>
        <begin position="359"/>
        <end position="384"/>
    </location>
</feature>
<dbReference type="PANTHER" id="PTHR12169">
    <property type="entry name" value="ATPASE N2B"/>
    <property type="match status" value="1"/>
</dbReference>
<feature type="compositionally biased region" description="Basic and acidic residues" evidence="7">
    <location>
        <begin position="346"/>
        <end position="358"/>
    </location>
</feature>
<feature type="compositionally biased region" description="Low complexity" evidence="7">
    <location>
        <begin position="615"/>
        <end position="641"/>
    </location>
</feature>
<comment type="similarity">
    <text evidence="1 6">Belongs to the ATG13 family. Fungi subfamily.</text>
</comment>
<feature type="compositionally biased region" description="Low complexity" evidence="7">
    <location>
        <begin position="405"/>
        <end position="414"/>
    </location>
</feature>
<gene>
    <name evidence="9" type="ORF">CXQ85_001132</name>
</gene>
<evidence type="ECO:0000256" key="4">
    <source>
        <dbReference type="ARBA" id="ARBA00022741"/>
    </source>
</evidence>
<dbReference type="Gene3D" id="3.40.50.300">
    <property type="entry name" value="P-loop containing nucleotide triphosphate hydrolases"/>
    <property type="match status" value="1"/>
</dbReference>
<keyword evidence="6" id="KW-0072">Autophagy</keyword>
<dbReference type="AlphaFoldDB" id="A0A2V1AMA0"/>
<evidence type="ECO:0000256" key="3">
    <source>
        <dbReference type="ARBA" id="ARBA00013801"/>
    </source>
</evidence>
<dbReference type="GeneID" id="37006463"/>
<name>A0A2V1AMA0_9ASCO</name>
<feature type="compositionally biased region" description="Polar residues" evidence="7">
    <location>
        <begin position="1"/>
        <end position="10"/>
    </location>
</feature>
<dbReference type="Gene3D" id="6.10.140.1900">
    <property type="match status" value="1"/>
</dbReference>
<keyword evidence="5" id="KW-0067">ATP-binding</keyword>
<feature type="compositionally biased region" description="Low complexity" evidence="7">
    <location>
        <begin position="484"/>
        <end position="502"/>
    </location>
</feature>
<comment type="caution">
    <text evidence="9">The sequence shown here is derived from an EMBL/GenBank/DDBJ whole genome shotgun (WGS) entry which is preliminary data.</text>
</comment>
<organism evidence="9 10">
    <name type="scientific">Candidozyma haemuli</name>
    <dbReference type="NCBI Taxonomy" id="45357"/>
    <lineage>
        <taxon>Eukaryota</taxon>
        <taxon>Fungi</taxon>
        <taxon>Dikarya</taxon>
        <taxon>Ascomycota</taxon>
        <taxon>Saccharomycotina</taxon>
        <taxon>Pichiomycetes</taxon>
        <taxon>Metschnikowiaceae</taxon>
        <taxon>Candidozyma</taxon>
    </lineage>
</organism>
<protein>
    <recommendedName>
        <fullName evidence="3 6">Autophagy-related protein 13</fullName>
    </recommendedName>
</protein>
<dbReference type="GO" id="GO:1990316">
    <property type="term" value="C:Atg1/ULK1 kinase complex"/>
    <property type="evidence" value="ECO:0007669"/>
    <property type="project" value="InterPro"/>
</dbReference>
<feature type="region of interest" description="Disordered" evidence="7">
    <location>
        <begin position="1"/>
        <end position="22"/>
    </location>
</feature>
<evidence type="ECO:0000256" key="6">
    <source>
        <dbReference type="RuleBase" id="RU361214"/>
    </source>
</evidence>
<dbReference type="GO" id="GO:0016887">
    <property type="term" value="F:ATP hydrolysis activity"/>
    <property type="evidence" value="ECO:0007669"/>
    <property type="project" value="InterPro"/>
</dbReference>